<organism evidence="4 5">
    <name type="scientific">Araneus ventricosus</name>
    <name type="common">Orbweaver spider</name>
    <name type="synonym">Epeira ventricosa</name>
    <dbReference type="NCBI Taxonomy" id="182803"/>
    <lineage>
        <taxon>Eukaryota</taxon>
        <taxon>Metazoa</taxon>
        <taxon>Ecdysozoa</taxon>
        <taxon>Arthropoda</taxon>
        <taxon>Chelicerata</taxon>
        <taxon>Arachnida</taxon>
        <taxon>Araneae</taxon>
        <taxon>Araneomorphae</taxon>
        <taxon>Entelegynae</taxon>
        <taxon>Araneoidea</taxon>
        <taxon>Araneidae</taxon>
        <taxon>Araneus</taxon>
    </lineage>
</organism>
<dbReference type="InterPro" id="IPR000618">
    <property type="entry name" value="Insect_cuticle"/>
</dbReference>
<dbReference type="Pfam" id="PF00379">
    <property type="entry name" value="Chitin_bind_4"/>
    <property type="match status" value="1"/>
</dbReference>
<evidence type="ECO:0000313" key="5">
    <source>
        <dbReference type="Proteomes" id="UP000499080"/>
    </source>
</evidence>
<dbReference type="OrthoDB" id="6437280at2759"/>
<sequence length="224" mass="24774">MEKILFSVLMACLVVAAISESSLKEVFSKYKFHYKTGDSGEHTRTEESDESGRVFGMYSYKDPNGVLRTVRYNAAPELGYQAYGEGFPQFGNAPFGYYTNGNPTYLPATRLNAEDKSNETFPEDYEAQASEVSTVTDSAIDGITSTTPAPRILSEIESESSTEVMESSTEPSTVSPDTNNNRLVPVLLPYGSFHKILIHSGHFYYPLPHALAYSLVAPNYQMVL</sequence>
<reference evidence="4 5" key="1">
    <citation type="journal article" date="2019" name="Sci. Rep.">
        <title>Orb-weaving spider Araneus ventricosus genome elucidates the spidroin gene catalogue.</title>
        <authorList>
            <person name="Kono N."/>
            <person name="Nakamura H."/>
            <person name="Ohtoshi R."/>
            <person name="Moran D.A.P."/>
            <person name="Shinohara A."/>
            <person name="Yoshida Y."/>
            <person name="Fujiwara M."/>
            <person name="Mori M."/>
            <person name="Tomita M."/>
            <person name="Arakawa K."/>
        </authorList>
    </citation>
    <scope>NUCLEOTIDE SEQUENCE [LARGE SCALE GENOMIC DNA]</scope>
</reference>
<feature type="compositionally biased region" description="Low complexity" evidence="2">
    <location>
        <begin position="159"/>
        <end position="176"/>
    </location>
</feature>
<evidence type="ECO:0008006" key="6">
    <source>
        <dbReference type="Google" id="ProtNLM"/>
    </source>
</evidence>
<name>A0A4Y2RAW1_ARAVE</name>
<dbReference type="PROSITE" id="PS51155">
    <property type="entry name" value="CHIT_BIND_RR_2"/>
    <property type="match status" value="1"/>
</dbReference>
<feature type="chain" id="PRO_5021394176" description="Cuticle protein 6" evidence="3">
    <location>
        <begin position="17"/>
        <end position="224"/>
    </location>
</feature>
<keyword evidence="3" id="KW-0732">Signal</keyword>
<feature type="signal peptide" evidence="3">
    <location>
        <begin position="1"/>
        <end position="16"/>
    </location>
</feature>
<dbReference type="GO" id="GO:0062129">
    <property type="term" value="C:chitin-based extracellular matrix"/>
    <property type="evidence" value="ECO:0007669"/>
    <property type="project" value="TreeGrafter"/>
</dbReference>
<dbReference type="EMBL" id="BGPR01016316">
    <property type="protein sequence ID" value="GBN72550.1"/>
    <property type="molecule type" value="Genomic_DNA"/>
</dbReference>
<gene>
    <name evidence="4" type="ORF">AVEN_33704_1</name>
</gene>
<dbReference type="GO" id="GO:0008010">
    <property type="term" value="F:structural constituent of chitin-based larval cuticle"/>
    <property type="evidence" value="ECO:0007669"/>
    <property type="project" value="TreeGrafter"/>
</dbReference>
<proteinExistence type="predicted"/>
<dbReference type="Proteomes" id="UP000499080">
    <property type="component" value="Unassembled WGS sequence"/>
</dbReference>
<keyword evidence="5" id="KW-1185">Reference proteome</keyword>
<dbReference type="InterPro" id="IPR050468">
    <property type="entry name" value="Cuticle_Struct_Prot"/>
</dbReference>
<keyword evidence="1" id="KW-0193">Cuticle</keyword>
<evidence type="ECO:0000256" key="2">
    <source>
        <dbReference type="SAM" id="MobiDB-lite"/>
    </source>
</evidence>
<evidence type="ECO:0000256" key="1">
    <source>
        <dbReference type="PROSITE-ProRule" id="PRU00497"/>
    </source>
</evidence>
<evidence type="ECO:0000313" key="4">
    <source>
        <dbReference type="EMBL" id="GBN72550.1"/>
    </source>
</evidence>
<accession>A0A4Y2RAW1</accession>
<evidence type="ECO:0000256" key="3">
    <source>
        <dbReference type="SAM" id="SignalP"/>
    </source>
</evidence>
<dbReference type="AlphaFoldDB" id="A0A4Y2RAW1"/>
<comment type="caution">
    <text evidence="4">The sequence shown here is derived from an EMBL/GenBank/DDBJ whole genome shotgun (WGS) entry which is preliminary data.</text>
</comment>
<protein>
    <recommendedName>
        <fullName evidence="6">Cuticle protein 6</fullName>
    </recommendedName>
</protein>
<feature type="region of interest" description="Disordered" evidence="2">
    <location>
        <begin position="157"/>
        <end position="178"/>
    </location>
</feature>
<dbReference type="PANTHER" id="PTHR10380">
    <property type="entry name" value="CUTICLE PROTEIN"/>
    <property type="match status" value="1"/>
</dbReference>